<comment type="caution">
    <text evidence="2">The sequence shown here is derived from an EMBL/GenBank/DDBJ whole genome shotgun (WGS) entry which is preliminary data.</text>
</comment>
<feature type="compositionally biased region" description="Acidic residues" evidence="1">
    <location>
        <begin position="194"/>
        <end position="210"/>
    </location>
</feature>
<protein>
    <submittedName>
        <fullName evidence="2">Uncharacterized protein</fullName>
    </submittedName>
</protein>
<dbReference type="Proteomes" id="UP001283361">
    <property type="component" value="Unassembled WGS sequence"/>
</dbReference>
<feature type="region of interest" description="Disordered" evidence="1">
    <location>
        <begin position="1"/>
        <end position="71"/>
    </location>
</feature>
<reference evidence="2" key="1">
    <citation type="journal article" date="2023" name="G3 (Bethesda)">
        <title>A reference genome for the long-term kleptoplast-retaining sea slug Elysia crispata morphotype clarki.</title>
        <authorList>
            <person name="Eastman K.E."/>
            <person name="Pendleton A.L."/>
            <person name="Shaikh M.A."/>
            <person name="Suttiyut T."/>
            <person name="Ogas R."/>
            <person name="Tomko P."/>
            <person name="Gavelis G."/>
            <person name="Widhalm J.R."/>
            <person name="Wisecaver J.H."/>
        </authorList>
    </citation>
    <scope>NUCLEOTIDE SEQUENCE</scope>
    <source>
        <strain evidence="2">ECLA1</strain>
    </source>
</reference>
<feature type="region of interest" description="Disordered" evidence="1">
    <location>
        <begin position="360"/>
        <end position="391"/>
    </location>
</feature>
<feature type="compositionally biased region" description="Low complexity" evidence="1">
    <location>
        <begin position="212"/>
        <end position="224"/>
    </location>
</feature>
<organism evidence="2 3">
    <name type="scientific">Elysia crispata</name>
    <name type="common">lettuce slug</name>
    <dbReference type="NCBI Taxonomy" id="231223"/>
    <lineage>
        <taxon>Eukaryota</taxon>
        <taxon>Metazoa</taxon>
        <taxon>Spiralia</taxon>
        <taxon>Lophotrochozoa</taxon>
        <taxon>Mollusca</taxon>
        <taxon>Gastropoda</taxon>
        <taxon>Heterobranchia</taxon>
        <taxon>Euthyneura</taxon>
        <taxon>Panpulmonata</taxon>
        <taxon>Sacoglossa</taxon>
        <taxon>Placobranchoidea</taxon>
        <taxon>Plakobranchidae</taxon>
        <taxon>Elysia</taxon>
    </lineage>
</organism>
<dbReference type="EMBL" id="JAWDGP010001430">
    <property type="protein sequence ID" value="KAK3791786.1"/>
    <property type="molecule type" value="Genomic_DNA"/>
</dbReference>
<name>A0AAE1AR50_9GAST</name>
<dbReference type="AlphaFoldDB" id="A0AAE1AR50"/>
<evidence type="ECO:0000256" key="1">
    <source>
        <dbReference type="SAM" id="MobiDB-lite"/>
    </source>
</evidence>
<accession>A0AAE1AR50</accession>
<feature type="region of interest" description="Disordered" evidence="1">
    <location>
        <begin position="194"/>
        <end position="225"/>
    </location>
</feature>
<gene>
    <name evidence="2" type="ORF">RRG08_028934</name>
</gene>
<feature type="region of interest" description="Disordered" evidence="1">
    <location>
        <begin position="524"/>
        <end position="619"/>
    </location>
</feature>
<sequence>MRSNKAPTMDRRYSIQPIIRRDGKEEEERRLLAAFEAGRRGSEAGRRGSEAVRRESEAGRRDSEASRRGSTAAPMIFNKNHSWVKRSNLTPDSIRPFPETRASWDESMRRRDSQKGVGLKGIQLRKGFSDDRKNYISIFQTEGARRMSRPSAVAAASQPPAYFSPNQRLCKWETVNLTSNSELDRSLKVETIMEDSSDTTCDESGTDTNDESASSAANAAAAGARPKTYRHVLQKKLHSREDSGIDLNPLVTIEAASPRQLLSREASFEGQGFASDAAVDECLQEEREGFVQGGSSNGGEKVIFFQEEKHSQYGTESHTEVETGGDITEALVLENFKASITDTKTVEGSLRNKGLARVLGQEDSKTAKRDSISLPLERPDTAGTKQEERRNSVVPVLNFPKEQNNLEKFLDSMCERKIKIGGGSDTEVNLMTADSSTTTLGDGLRVGLPGGEEGISRARSCEILRPRKDESRTLWERRHRPSQFSPGTRPILLNIESIDDWAVSARAMASSIVETSGMYICKDRDRREGGSRGDGDHLDIGGGGASGDENWSSGGGLTRSGSKLRKPTNLWGVTRRISVKRKKVTEKKDVEAEPQQQQNQQQLQQQQQQQQQQSEVSPR</sequence>
<evidence type="ECO:0000313" key="2">
    <source>
        <dbReference type="EMBL" id="KAK3791786.1"/>
    </source>
</evidence>
<feature type="compositionally biased region" description="Basic and acidic residues" evidence="1">
    <location>
        <begin position="8"/>
        <end position="67"/>
    </location>
</feature>
<keyword evidence="3" id="KW-1185">Reference proteome</keyword>
<evidence type="ECO:0000313" key="3">
    <source>
        <dbReference type="Proteomes" id="UP001283361"/>
    </source>
</evidence>
<feature type="compositionally biased region" description="Basic and acidic residues" evidence="1">
    <location>
        <begin position="524"/>
        <end position="539"/>
    </location>
</feature>
<feature type="compositionally biased region" description="Low complexity" evidence="1">
    <location>
        <begin position="595"/>
        <end position="613"/>
    </location>
</feature>
<proteinExistence type="predicted"/>